<dbReference type="AlphaFoldDB" id="A0A0C9S9X3"/>
<dbReference type="InterPro" id="IPR005552">
    <property type="entry name" value="Scramblase"/>
</dbReference>
<dbReference type="GO" id="GO:0005886">
    <property type="term" value="C:plasma membrane"/>
    <property type="evidence" value="ECO:0007669"/>
    <property type="project" value="TreeGrafter"/>
</dbReference>
<protein>
    <recommendedName>
        <fullName evidence="2">Phospholipid scramblase</fullName>
    </recommendedName>
</protein>
<evidence type="ECO:0000256" key="1">
    <source>
        <dbReference type="ARBA" id="ARBA00005350"/>
    </source>
</evidence>
<evidence type="ECO:0000256" key="2">
    <source>
        <dbReference type="RuleBase" id="RU363116"/>
    </source>
</evidence>
<dbReference type="Pfam" id="PF03803">
    <property type="entry name" value="Scramblase"/>
    <property type="match status" value="1"/>
</dbReference>
<dbReference type="GO" id="GO:0017128">
    <property type="term" value="F:phospholipid scramblase activity"/>
    <property type="evidence" value="ECO:0007669"/>
    <property type="project" value="InterPro"/>
</dbReference>
<evidence type="ECO:0000313" key="3">
    <source>
        <dbReference type="EMBL" id="JAG88748.1"/>
    </source>
</evidence>
<proteinExistence type="inferred from homology"/>
<name>A0A0C9S9X3_9CONI</name>
<reference evidence="3" key="1">
    <citation type="submission" date="2015-02" db="EMBL/GenBank/DDBJ databases">
        <title>A transcriptome of Wollemia nobilis - a relic of Gondwana.</title>
        <authorList>
            <person name="Chia J.Y."/>
            <person name="Leong Y.S."/>
            <person name="Abdul Karim S."/>
            <person name="Wan Azmi N."/>
            <person name="Hercus R."/>
            <person name="Croft L."/>
        </authorList>
    </citation>
    <scope>NUCLEOTIDE SEQUENCE</scope>
    <source>
        <strain evidence="3">MaeBrown</strain>
        <tissue evidence="3">Leaf</tissue>
    </source>
</reference>
<organism evidence="3">
    <name type="scientific">Wollemia nobilis</name>
    <dbReference type="NCBI Taxonomy" id="56998"/>
    <lineage>
        <taxon>Eukaryota</taxon>
        <taxon>Viridiplantae</taxon>
        <taxon>Streptophyta</taxon>
        <taxon>Embryophyta</taxon>
        <taxon>Tracheophyta</taxon>
        <taxon>Spermatophyta</taxon>
        <taxon>Pinopsida</taxon>
        <taxon>Pinidae</taxon>
        <taxon>Conifers II</taxon>
        <taxon>Araucariales</taxon>
        <taxon>Araucariaceae</taxon>
        <taxon>Wollemia</taxon>
    </lineage>
</organism>
<dbReference type="PANTHER" id="PTHR23248:SF9">
    <property type="entry name" value="PHOSPHOLIPID SCRAMBLASE"/>
    <property type="match status" value="1"/>
</dbReference>
<accession>A0A0C9S9X3</accession>
<dbReference type="PANTHER" id="PTHR23248">
    <property type="entry name" value="PHOSPHOLIPID SCRAMBLASE-RELATED"/>
    <property type="match status" value="1"/>
</dbReference>
<sequence>MNKVGRWFHIIQRTNGKHEIKTFKPDRKGMERVTADNSLHNGMKRMNFRLYKEGVLGCVSAIQLHSGRGTKNVQGSRSLSVGIFEGSNLCQSLSSPKFRLSRNGSMVHPFKLDLREGHSLSREWLVQLWLEENKRKSLKHKRQHKRIQNASPADFSNQTSFFSFRLPFDIRPKSVRPGPELQPVGSGGPPVNQPPVTQSLDGILNPTSLEEEKIAPLLARANLLITRDVEWANLMLGFEQENRYAIVDPSYPQTPVGFIQEQSSILMRQAYKK</sequence>
<dbReference type="EMBL" id="GCHU01005724">
    <property type="protein sequence ID" value="JAG88748.1"/>
    <property type="molecule type" value="Transcribed_RNA"/>
</dbReference>
<comment type="similarity">
    <text evidence="1 2">Belongs to the phospholipid scramblase family.</text>
</comment>